<dbReference type="OrthoDB" id="1935246at2759"/>
<sequence>MTIHQAVANTSPATLPLPLRVEPKAKSGIRQQDLLKRVVEVKPKRHRVSSPPEQGSLPSKPLTTCGSPSKLDSESRKKPLAKLNEEGLNKAKVDNPVSSLLAAYESSDDE</sequence>
<proteinExistence type="predicted"/>
<feature type="region of interest" description="Disordered" evidence="1">
    <location>
        <begin position="24"/>
        <end position="110"/>
    </location>
</feature>
<accession>A0A484LC01</accession>
<keyword evidence="3" id="KW-1185">Reference proteome</keyword>
<dbReference type="EMBL" id="OOIL02001262">
    <property type="protein sequence ID" value="VFQ73791.1"/>
    <property type="molecule type" value="Genomic_DNA"/>
</dbReference>
<dbReference type="PANTHER" id="PTHR37202">
    <property type="entry name" value="ANKYRIN REPEAT PROTEIN"/>
    <property type="match status" value="1"/>
</dbReference>
<dbReference type="PANTHER" id="PTHR37202:SF1">
    <property type="entry name" value="ANKYRIN REPEAT PROTEIN"/>
    <property type="match status" value="1"/>
</dbReference>
<feature type="compositionally biased region" description="Basic and acidic residues" evidence="1">
    <location>
        <begin position="71"/>
        <end position="93"/>
    </location>
</feature>
<name>A0A484LC01_9ASTE</name>
<dbReference type="AlphaFoldDB" id="A0A484LC01"/>
<reference evidence="2 3" key="1">
    <citation type="submission" date="2018-04" db="EMBL/GenBank/DDBJ databases">
        <authorList>
            <person name="Vogel A."/>
        </authorList>
    </citation>
    <scope>NUCLEOTIDE SEQUENCE [LARGE SCALE GENOMIC DNA]</scope>
</reference>
<evidence type="ECO:0000313" key="2">
    <source>
        <dbReference type="EMBL" id="VFQ73791.1"/>
    </source>
</evidence>
<dbReference type="Proteomes" id="UP000595140">
    <property type="component" value="Unassembled WGS sequence"/>
</dbReference>
<feature type="compositionally biased region" description="Basic and acidic residues" evidence="1">
    <location>
        <begin position="33"/>
        <end position="42"/>
    </location>
</feature>
<evidence type="ECO:0000313" key="3">
    <source>
        <dbReference type="Proteomes" id="UP000595140"/>
    </source>
</evidence>
<evidence type="ECO:0000256" key="1">
    <source>
        <dbReference type="SAM" id="MobiDB-lite"/>
    </source>
</evidence>
<gene>
    <name evidence="2" type="ORF">CCAM_LOCUS15567</name>
</gene>
<organism evidence="2 3">
    <name type="scientific">Cuscuta campestris</name>
    <dbReference type="NCBI Taxonomy" id="132261"/>
    <lineage>
        <taxon>Eukaryota</taxon>
        <taxon>Viridiplantae</taxon>
        <taxon>Streptophyta</taxon>
        <taxon>Embryophyta</taxon>
        <taxon>Tracheophyta</taxon>
        <taxon>Spermatophyta</taxon>
        <taxon>Magnoliopsida</taxon>
        <taxon>eudicotyledons</taxon>
        <taxon>Gunneridae</taxon>
        <taxon>Pentapetalae</taxon>
        <taxon>asterids</taxon>
        <taxon>lamiids</taxon>
        <taxon>Solanales</taxon>
        <taxon>Convolvulaceae</taxon>
        <taxon>Cuscuteae</taxon>
        <taxon>Cuscuta</taxon>
        <taxon>Cuscuta subgen. Grammica</taxon>
        <taxon>Cuscuta sect. Cleistogrammica</taxon>
    </lineage>
</organism>
<feature type="compositionally biased region" description="Polar residues" evidence="1">
    <location>
        <begin position="51"/>
        <end position="67"/>
    </location>
</feature>
<protein>
    <submittedName>
        <fullName evidence="2">Uncharacterized protein</fullName>
    </submittedName>
</protein>